<feature type="region of interest" description="Disordered" evidence="3">
    <location>
        <begin position="991"/>
        <end position="1054"/>
    </location>
</feature>
<feature type="compositionally biased region" description="Acidic residues" evidence="3">
    <location>
        <begin position="1009"/>
        <end position="1035"/>
    </location>
</feature>
<feature type="domain" description="DUF6589" evidence="4">
    <location>
        <begin position="568"/>
        <end position="935"/>
    </location>
</feature>
<comment type="caution">
    <text evidence="5">The sequence shown here is derived from an EMBL/GenBank/DDBJ whole genome shotgun (WGS) entry which is preliminary data.</text>
</comment>
<keyword evidence="6" id="KW-1185">Reference proteome</keyword>
<feature type="compositionally biased region" description="Low complexity" evidence="3">
    <location>
        <begin position="15"/>
        <end position="32"/>
    </location>
</feature>
<dbReference type="InterPro" id="IPR046496">
    <property type="entry name" value="DUF6589"/>
</dbReference>
<evidence type="ECO:0000256" key="3">
    <source>
        <dbReference type="SAM" id="MobiDB-lite"/>
    </source>
</evidence>
<sequence length="1967" mass="216857">MDEDDELPRWGPSHTPRAYTTPASSSTSTFRTHGAGLSFVDTTPTTSRNFTPLGPAFSFTPVRTAQSGVPLRSPTKRCRGESTSIPATPNHENIPPNSAPPSKKTKTAPRKKPRTEAEKMQIIFDTIQAQGWSLGEFIFNTFRSTGRDAKRGQTHAQMASTFLGGRGRYTPSAILTCWLKSADGVLPAGSPHHAEMFSSEKPYTSIGPIRPALTSFALQTVGRFFARRAEDAIKSSSGLHASVRNKHKQEGVTWAKFGSDTISVVGGILEHHLSAAWYLMDKIAMRKPRTREGVVVVRKSRPSSGTRYQSILSPGDIDDSRSIRGRKRDWKNNHRRLPRLTYGPRLFLNGTAPRKARTASARTKPSLADRIGTSPIFPACTAMPALPATPAGLWVGQLPRLFSRLFSKEELDWVEFDDRPAGHGSSAMLVLPPSPMPMIPPKRGLLFDNVQNLARVRDHRIGRENHMNVGMSGLWVEAWRDIDPAVFNLDDKRACIAKNLRVDWTVDHLLGYLDQEDAEETAYLRWLELKLVPAQRQNSLSHSKNLLFTSLDLAERSKRSQPSSRRMRNGYLRRKLPIGGDGLSYAMLLQLQAYLQFHKDPFQSLEIVEPQLQVWHTKWTDVIRTFQTHWGRTAGKSTNPASLGHSAGKIGRPAPSNMKKVDFYPGSQLLYLVLDARMLDCWSLMLGTTDIFAHFDTLAAAKQLPDLDVLTDIAKKLHRTYSSARAHDHAIHDTGSTTTWAKTIPRGSPWVPIEVEDSSLDAVKKKQTTTKRKGKEEQPKTPCKGDFVLAQAIDFFRDALNSRKLATAVADGDVGRLYECLKYMLFTFAWSTHSNYKGYILETIANLELESSLELKVALLLSLLINLQGLPGHFEEGDYVVEFFNRLLEDIVQHKNAQFDDNFIRNVIARNLHHIAELKLAWRTGTGMAPKSHSHTDPHSQPEMRTLLKLYRTEELHSRRLGRQIDDRDTNDFSRGVRNLRNGGLDKWIKKTLRTRRKQTTPSDSPLNPEEEQLNMEEEQPEDEENSEDSDDDTDIGPSVYATRGSMHWHPSRPRARKGLWRWPFDSRTGFTWLSEGGYLEYNSGEWMVGDWIWSGLSSKGGGRLVSTLLSERNVEWQYGSTRPIIASAAGIHSSPRSVRRQTDPMKKKLSCKRGGSTSSYENLIELECNTASRKPAQAPIDRWQRRAPGVSLPPTTTNADTDDPDKAWLATRDTMGTLFAQPTNNDVDAAFKDHLLAVLSLHDAPRAAAAPIPRYSGPSDWQTEAILRKATIINGMGSASGKRPPTPVLAGLPPVPQNILHSNGTTTNGRGFPDSEASYNTALEDDVESSTDTTTNSPSASYNSPSPSTSNNGGPANNTSAGACPTCGHHSNSTRTHNAATSPLRPYPYPYPYPVYARTNPNGTDADFSDGARPHPRLHQRRIPPYPYPYPYTESPGVVPTGGALASAALASAALASAALASAATQGGMDALEELRLLKDQVRDVSRVCNAVATGDLTQKITVPVQGDLMVQLKKVLGRVGDVGVGDCERQERPVRGEDGVRGGCADGGDAHGGAMSRVCKGVRRRRTRTASARRGGVINSMVDNLGHFATEVTRVSRDVGTEGKLGAQVHVEDIEGTWRELTDEVNTLAANLTTQVRGIAAVTSAVAKGDLSKQIDVRPSSPALFLFLFPPSSFSLSSAPPLLFLSLRSSLDAASPQVGAVIAYIYQEKEKKEERRRRRNEANAPTGRRQRGDPRPQEHGEWDGATVADVDGGGYEGYVGGCRRSFLNMICFLGEPGAVIFKLNLSNESKHFKKSSLKNPASARRTLLNSNELWCLFALKISVPVNLNAQKLKGLHSYSKSTSRMASFSSPQVSSVRSIVFASRNSLGKFGVQMSALLLRRRCVDFVSTGSTLKSGPSKLETLKNPAVSAVERQRGRGTRMIVDGWDASIYTSILSRVAVGSELGHRHLRECLSRVELGGDTLKF</sequence>
<gene>
    <name evidence="5" type="ORF">B0H16DRAFT_1700968</name>
</gene>
<feature type="region of interest" description="Disordered" evidence="3">
    <location>
        <begin position="1714"/>
        <end position="1749"/>
    </location>
</feature>
<feature type="compositionally biased region" description="Basic residues" evidence="3">
    <location>
        <begin position="103"/>
        <end position="113"/>
    </location>
</feature>
<dbReference type="PANTHER" id="PTHR45339:SF1">
    <property type="entry name" value="HYBRID SIGNAL TRANSDUCTION HISTIDINE KINASE J"/>
    <property type="match status" value="1"/>
</dbReference>
<proteinExistence type="predicted"/>
<dbReference type="GO" id="GO:0000160">
    <property type="term" value="P:phosphorelay signal transduction system"/>
    <property type="evidence" value="ECO:0007669"/>
    <property type="project" value="UniProtKB-KW"/>
</dbReference>
<dbReference type="Gene3D" id="1.20.120.1530">
    <property type="match status" value="1"/>
</dbReference>
<feature type="region of interest" description="Disordered" evidence="3">
    <location>
        <begin position="1133"/>
        <end position="1155"/>
    </location>
</feature>
<dbReference type="Proteomes" id="UP001215598">
    <property type="component" value="Unassembled WGS sequence"/>
</dbReference>
<evidence type="ECO:0000313" key="6">
    <source>
        <dbReference type="Proteomes" id="UP001215598"/>
    </source>
</evidence>
<reference evidence="5" key="1">
    <citation type="submission" date="2023-03" db="EMBL/GenBank/DDBJ databases">
        <title>Massive genome expansion in bonnet fungi (Mycena s.s.) driven by repeated elements and novel gene families across ecological guilds.</title>
        <authorList>
            <consortium name="Lawrence Berkeley National Laboratory"/>
            <person name="Harder C.B."/>
            <person name="Miyauchi S."/>
            <person name="Viragh M."/>
            <person name="Kuo A."/>
            <person name="Thoen E."/>
            <person name="Andreopoulos B."/>
            <person name="Lu D."/>
            <person name="Skrede I."/>
            <person name="Drula E."/>
            <person name="Henrissat B."/>
            <person name="Morin E."/>
            <person name="Kohler A."/>
            <person name="Barry K."/>
            <person name="LaButti K."/>
            <person name="Morin E."/>
            <person name="Salamov A."/>
            <person name="Lipzen A."/>
            <person name="Mereny Z."/>
            <person name="Hegedus B."/>
            <person name="Baldrian P."/>
            <person name="Stursova M."/>
            <person name="Weitz H."/>
            <person name="Taylor A."/>
            <person name="Grigoriev I.V."/>
            <person name="Nagy L.G."/>
            <person name="Martin F."/>
            <person name="Kauserud H."/>
        </authorList>
    </citation>
    <scope>NUCLEOTIDE SEQUENCE</scope>
    <source>
        <strain evidence="5">CBHHK182m</strain>
    </source>
</reference>
<evidence type="ECO:0000313" key="5">
    <source>
        <dbReference type="EMBL" id="KAJ7717441.1"/>
    </source>
</evidence>
<evidence type="ECO:0000259" key="4">
    <source>
        <dbReference type="Pfam" id="PF20231"/>
    </source>
</evidence>
<dbReference type="GO" id="GO:0071474">
    <property type="term" value="P:cellular hyperosmotic response"/>
    <property type="evidence" value="ECO:0007669"/>
    <property type="project" value="TreeGrafter"/>
</dbReference>
<feature type="compositionally biased region" description="Polar residues" evidence="3">
    <location>
        <begin position="81"/>
        <end position="91"/>
    </location>
</feature>
<dbReference type="GO" id="GO:0004673">
    <property type="term" value="F:protein histidine kinase activity"/>
    <property type="evidence" value="ECO:0007669"/>
    <property type="project" value="TreeGrafter"/>
</dbReference>
<dbReference type="EMBL" id="JARKIB010000276">
    <property type="protein sequence ID" value="KAJ7717441.1"/>
    <property type="molecule type" value="Genomic_DNA"/>
</dbReference>
<evidence type="ECO:0000256" key="1">
    <source>
        <dbReference type="ARBA" id="ARBA00022553"/>
    </source>
</evidence>
<feature type="compositionally biased region" description="Low complexity" evidence="3">
    <location>
        <begin position="1331"/>
        <end position="1358"/>
    </location>
</feature>
<organism evidence="5 6">
    <name type="scientific">Mycena metata</name>
    <dbReference type="NCBI Taxonomy" id="1033252"/>
    <lineage>
        <taxon>Eukaryota</taxon>
        <taxon>Fungi</taxon>
        <taxon>Dikarya</taxon>
        <taxon>Basidiomycota</taxon>
        <taxon>Agaricomycotina</taxon>
        <taxon>Agaricomycetes</taxon>
        <taxon>Agaricomycetidae</taxon>
        <taxon>Agaricales</taxon>
        <taxon>Marasmiineae</taxon>
        <taxon>Mycenaceae</taxon>
        <taxon>Mycena</taxon>
    </lineage>
</organism>
<feature type="compositionally biased region" description="Polar residues" evidence="3">
    <location>
        <begin position="1300"/>
        <end position="1310"/>
    </location>
</feature>
<feature type="region of interest" description="Disordered" evidence="3">
    <location>
        <begin position="1"/>
        <end position="117"/>
    </location>
</feature>
<keyword evidence="1" id="KW-0597">Phosphoprotein</keyword>
<dbReference type="PANTHER" id="PTHR45339">
    <property type="entry name" value="HYBRID SIGNAL TRANSDUCTION HISTIDINE KINASE J"/>
    <property type="match status" value="1"/>
</dbReference>
<name>A0AAD7HC98_9AGAR</name>
<evidence type="ECO:0000256" key="2">
    <source>
        <dbReference type="ARBA" id="ARBA00023012"/>
    </source>
</evidence>
<dbReference type="Pfam" id="PF20231">
    <property type="entry name" value="DUF6589"/>
    <property type="match status" value="1"/>
</dbReference>
<feature type="compositionally biased region" description="Polar residues" evidence="3">
    <location>
        <begin position="40"/>
        <end position="50"/>
    </location>
</feature>
<feature type="region of interest" description="Disordered" evidence="3">
    <location>
        <begin position="1277"/>
        <end position="1358"/>
    </location>
</feature>
<keyword evidence="2" id="KW-0902">Two-component regulatory system</keyword>
<accession>A0AAD7HC98</accession>
<feature type="compositionally biased region" description="Basic and acidic residues" evidence="3">
    <location>
        <begin position="1732"/>
        <end position="1744"/>
    </location>
</feature>
<protein>
    <recommendedName>
        <fullName evidence="4">DUF6589 domain-containing protein</fullName>
    </recommendedName>
</protein>